<evidence type="ECO:0000313" key="3">
    <source>
        <dbReference type="Proteomes" id="UP000094172"/>
    </source>
</evidence>
<gene>
    <name evidence="2" type="ORF">AUC70_11810</name>
</gene>
<feature type="transmembrane region" description="Helical" evidence="1">
    <location>
        <begin position="44"/>
        <end position="64"/>
    </location>
</feature>
<sequence>MISALPNVSLVSGLLGLVQGVFAYILAAVLGLGVGLLVAFVGRAFGYVAAATVCAVVIVALYAADAVDSMADARAQAEIVQLTTRLVEKTRALAAERATNAQLTDFMEKGREAAAHNATVMAELRARIEQQPVPQDCGWSEEFLNEVDKLR</sequence>
<reference evidence="2 3" key="1">
    <citation type="journal article" date="2016" name="Environ. Microbiol.">
        <title>New Methyloceanibacter diversity from North Sea sediments includes methanotroph containing solely the soluble methane monooxygenase.</title>
        <authorList>
            <person name="Vekeman B."/>
            <person name="Kerckhof F.M."/>
            <person name="Cremers G."/>
            <person name="de Vos P."/>
            <person name="Vandamme P."/>
            <person name="Boon N."/>
            <person name="Op den Camp H.J."/>
            <person name="Heylen K."/>
        </authorList>
    </citation>
    <scope>NUCLEOTIDE SEQUENCE [LARGE SCALE GENOMIC DNA]</scope>
    <source>
        <strain evidence="2 3">R-67176</strain>
    </source>
</reference>
<organism evidence="2 3">
    <name type="scientific">Methyloceanibacter stevinii</name>
    <dbReference type="NCBI Taxonomy" id="1774970"/>
    <lineage>
        <taxon>Bacteria</taxon>
        <taxon>Pseudomonadati</taxon>
        <taxon>Pseudomonadota</taxon>
        <taxon>Alphaproteobacteria</taxon>
        <taxon>Hyphomicrobiales</taxon>
        <taxon>Hyphomicrobiaceae</taxon>
        <taxon>Methyloceanibacter</taxon>
    </lineage>
</organism>
<proteinExistence type="predicted"/>
<keyword evidence="1" id="KW-0472">Membrane</keyword>
<keyword evidence="1" id="KW-1133">Transmembrane helix</keyword>
<dbReference type="AlphaFoldDB" id="A0A1E3VJ58"/>
<dbReference type="Proteomes" id="UP000094172">
    <property type="component" value="Unassembled WGS sequence"/>
</dbReference>
<keyword evidence="3" id="KW-1185">Reference proteome</keyword>
<dbReference type="RefSeq" id="WP_069445606.1">
    <property type="nucleotide sequence ID" value="NZ_LPWE01000014.1"/>
</dbReference>
<accession>A0A1E3VJ58</accession>
<comment type="caution">
    <text evidence="2">The sequence shown here is derived from an EMBL/GenBank/DDBJ whole genome shotgun (WGS) entry which is preliminary data.</text>
</comment>
<dbReference type="STRING" id="1774970.AUC70_11810"/>
<name>A0A1E3VJ58_9HYPH</name>
<evidence type="ECO:0000313" key="2">
    <source>
        <dbReference type="EMBL" id="ODR93542.1"/>
    </source>
</evidence>
<feature type="transmembrane region" description="Helical" evidence="1">
    <location>
        <begin position="12"/>
        <end position="38"/>
    </location>
</feature>
<evidence type="ECO:0000256" key="1">
    <source>
        <dbReference type="SAM" id="Phobius"/>
    </source>
</evidence>
<keyword evidence="1" id="KW-0812">Transmembrane</keyword>
<protein>
    <submittedName>
        <fullName evidence="2">Uncharacterized protein</fullName>
    </submittedName>
</protein>
<dbReference type="EMBL" id="LPWE01000014">
    <property type="protein sequence ID" value="ODR93542.1"/>
    <property type="molecule type" value="Genomic_DNA"/>
</dbReference>